<dbReference type="InterPro" id="IPR020841">
    <property type="entry name" value="PKS_Beta-ketoAc_synthase_dom"/>
</dbReference>
<evidence type="ECO:0000256" key="2">
    <source>
        <dbReference type="ARBA" id="ARBA00022553"/>
    </source>
</evidence>
<dbReference type="Pfam" id="PF00109">
    <property type="entry name" value="ketoacyl-synt"/>
    <property type="match status" value="1"/>
</dbReference>
<evidence type="ECO:0000313" key="5">
    <source>
        <dbReference type="EMBL" id="MBM0280147.1"/>
    </source>
</evidence>
<dbReference type="InterPro" id="IPR014031">
    <property type="entry name" value="Ketoacyl_synth_C"/>
</dbReference>
<gene>
    <name evidence="5" type="ORF">JM949_35895</name>
</gene>
<dbReference type="Proteomes" id="UP000622245">
    <property type="component" value="Unassembled WGS sequence"/>
</dbReference>
<keyword evidence="1" id="KW-0596">Phosphopantetheine</keyword>
<evidence type="ECO:0000256" key="1">
    <source>
        <dbReference type="ARBA" id="ARBA00022450"/>
    </source>
</evidence>
<accession>A0ABS1YRS6</accession>
<dbReference type="SUPFAM" id="SSF53901">
    <property type="entry name" value="Thiolase-like"/>
    <property type="match status" value="1"/>
</dbReference>
<comment type="caution">
    <text evidence="5">The sequence shown here is derived from an EMBL/GenBank/DDBJ whole genome shotgun (WGS) entry which is preliminary data.</text>
</comment>
<feature type="region of interest" description="Disordered" evidence="3">
    <location>
        <begin position="339"/>
        <end position="394"/>
    </location>
</feature>
<dbReference type="Gene3D" id="3.30.70.3290">
    <property type="match status" value="1"/>
</dbReference>
<organism evidence="5 6">
    <name type="scientific">Micromonospora tarensis</name>
    <dbReference type="NCBI Taxonomy" id="2806100"/>
    <lineage>
        <taxon>Bacteria</taxon>
        <taxon>Bacillati</taxon>
        <taxon>Actinomycetota</taxon>
        <taxon>Actinomycetes</taxon>
        <taxon>Micromonosporales</taxon>
        <taxon>Micromonosporaceae</taxon>
        <taxon>Micromonospora</taxon>
    </lineage>
</organism>
<dbReference type="CDD" id="cd00833">
    <property type="entry name" value="PKS"/>
    <property type="match status" value="1"/>
</dbReference>
<dbReference type="Pfam" id="PF22621">
    <property type="entry name" value="CurL-like_PKS_C"/>
    <property type="match status" value="1"/>
</dbReference>
<dbReference type="InterPro" id="IPR016039">
    <property type="entry name" value="Thiolase-like"/>
</dbReference>
<proteinExistence type="predicted"/>
<feature type="domain" description="Ketosynthase family 3 (KS3)" evidence="4">
    <location>
        <begin position="1"/>
        <end position="235"/>
    </location>
</feature>
<dbReference type="PANTHER" id="PTHR43775:SF37">
    <property type="entry name" value="SI:DKEY-61P9.11"/>
    <property type="match status" value="1"/>
</dbReference>
<dbReference type="InterPro" id="IPR050091">
    <property type="entry name" value="PKS_NRPS_Biosynth_Enz"/>
</dbReference>
<feature type="region of interest" description="Disordered" evidence="3">
    <location>
        <begin position="1"/>
        <end position="25"/>
    </location>
</feature>
<evidence type="ECO:0000313" key="6">
    <source>
        <dbReference type="Proteomes" id="UP000622245"/>
    </source>
</evidence>
<sequence length="394" mass="41253">MRHRRGGGREPAAQPAAPDHLGALGALSPTGRCRPFAAGADGYVPGEGVAAMVVRPLERALADGDRIWAVIRGSATNHVGRSNSPTAPRPELQARVLTEAWADAGVSPAELGLLEAHGTGTLLGDPIEVRGLRTAFGDEGRPGGCVLGSVKANLGHLEAAAGIAGVIRAILSLRHGLIPAMPNGEQLNPYLDLDGSPFVVNTEAVPWPAADGGVRRAGVSSFGVSGSNTHVVVEEPPRTPVPQRPDGGQLLVVSARTAERLRVHCGRLAQALQRDRPHLADVAWTLQTGREAFAHRAAIWAENLEEAICALDALAAGRKPDGVWTGRVADVIELERVTTSPGDDLRRWRRPGPTGPSSTGRPPGPPRTRPWPTLPSYPSAGLATGCPTARRPPD</sequence>
<dbReference type="Pfam" id="PF02801">
    <property type="entry name" value="Ketoacyl-synt_C"/>
    <property type="match status" value="1"/>
</dbReference>
<dbReference type="EMBL" id="JAEVHL010000497">
    <property type="protein sequence ID" value="MBM0280147.1"/>
    <property type="molecule type" value="Genomic_DNA"/>
</dbReference>
<dbReference type="SMART" id="SM00825">
    <property type="entry name" value="PKS_KS"/>
    <property type="match status" value="1"/>
</dbReference>
<protein>
    <submittedName>
        <fullName evidence="5">Type I polyketide synthase</fullName>
    </submittedName>
</protein>
<reference evidence="5 6" key="1">
    <citation type="submission" date="2021-01" db="EMBL/GenBank/DDBJ databases">
        <title>Draft genome sequence of Micromonospora sp. strain STR1s_6.</title>
        <authorList>
            <person name="Karlyshev A."/>
            <person name="Jawad R."/>
        </authorList>
    </citation>
    <scope>NUCLEOTIDE SEQUENCE [LARGE SCALE GENOMIC DNA]</scope>
    <source>
        <strain evidence="5 6">STR1S-6</strain>
    </source>
</reference>
<evidence type="ECO:0000256" key="3">
    <source>
        <dbReference type="SAM" id="MobiDB-lite"/>
    </source>
</evidence>
<feature type="compositionally biased region" description="Low complexity" evidence="3">
    <location>
        <begin position="351"/>
        <end position="361"/>
    </location>
</feature>
<dbReference type="PANTHER" id="PTHR43775">
    <property type="entry name" value="FATTY ACID SYNTHASE"/>
    <property type="match status" value="1"/>
</dbReference>
<dbReference type="Gene3D" id="3.40.47.10">
    <property type="match status" value="1"/>
</dbReference>
<feature type="compositionally biased region" description="Pro residues" evidence="3">
    <location>
        <begin position="362"/>
        <end position="375"/>
    </location>
</feature>
<evidence type="ECO:0000259" key="4">
    <source>
        <dbReference type="PROSITE" id="PS52004"/>
    </source>
</evidence>
<feature type="non-terminal residue" evidence="5">
    <location>
        <position position="394"/>
    </location>
</feature>
<keyword evidence="6" id="KW-1185">Reference proteome</keyword>
<name>A0ABS1YRS6_9ACTN</name>
<keyword evidence="2" id="KW-0597">Phosphoprotein</keyword>
<dbReference type="InterPro" id="IPR014030">
    <property type="entry name" value="Ketoacyl_synth_N"/>
</dbReference>
<dbReference type="PROSITE" id="PS52004">
    <property type="entry name" value="KS3_2"/>
    <property type="match status" value="1"/>
</dbReference>